<keyword evidence="9" id="KW-1185">Reference proteome</keyword>
<evidence type="ECO:0000256" key="4">
    <source>
        <dbReference type="ARBA" id="ARBA00023026"/>
    </source>
</evidence>
<protein>
    <recommendedName>
        <fullName evidence="7">AB hydrolase-1 domain-containing protein</fullName>
    </recommendedName>
</protein>
<sequence>MSRVDAIDAEADPRIQVKTATLNGVKYEYFYGVPRSGKWSQTVFLIHGWPDLAMGWRYQIPMLLELGMRVVAPNMMGYAGTDAPPVPPNPISMYGMKRASDDIAALAKEVGAPKIILGGHDWGGMVVWRATAWYPDLVSHVFAICTPYMPPSDSYFSLEDLVKGPLPQFGYQIHLASGDVETFIKDENSIRQFFKAMYGGRGPNGEILFDPHKGLIAEHLDKIGDNKLLNGKMLDYYVKQYNVHGIHSTLNWYRQRRTNWEEEQELLDKKTITQPALFIQASGDTVLTADVAKHMGTFIPRLTRDEVATSHWAMIQKPDEVNEIIRQWLTAEGLVDSKNKQQDGRL</sequence>
<dbReference type="AlphaFoldDB" id="R0JR65"/>
<comment type="similarity">
    <text evidence="6">Belongs to the AB hydrolase superfamily. Epoxide hydrolase family.</text>
</comment>
<dbReference type="InterPro" id="IPR000073">
    <property type="entry name" value="AB_hydrolase_1"/>
</dbReference>
<feature type="domain" description="AB hydrolase-1" evidence="7">
    <location>
        <begin position="42"/>
        <end position="318"/>
    </location>
</feature>
<dbReference type="PRINTS" id="PR00412">
    <property type="entry name" value="EPOXHYDRLASE"/>
</dbReference>
<dbReference type="RefSeq" id="XP_008029276.1">
    <property type="nucleotide sequence ID" value="XM_008031085.1"/>
</dbReference>
<dbReference type="InterPro" id="IPR000639">
    <property type="entry name" value="Epox_hydrolase-like"/>
</dbReference>
<proteinExistence type="inferred from homology"/>
<accession>R0JR65</accession>
<organism evidence="8 9">
    <name type="scientific">Exserohilum turcicum (strain 28A)</name>
    <name type="common">Northern leaf blight fungus</name>
    <name type="synonym">Setosphaeria turcica</name>
    <dbReference type="NCBI Taxonomy" id="671987"/>
    <lineage>
        <taxon>Eukaryota</taxon>
        <taxon>Fungi</taxon>
        <taxon>Dikarya</taxon>
        <taxon>Ascomycota</taxon>
        <taxon>Pezizomycotina</taxon>
        <taxon>Dothideomycetes</taxon>
        <taxon>Pleosporomycetidae</taxon>
        <taxon>Pleosporales</taxon>
        <taxon>Pleosporineae</taxon>
        <taxon>Pleosporaceae</taxon>
        <taxon>Exserohilum</taxon>
    </lineage>
</organism>
<evidence type="ECO:0000256" key="2">
    <source>
        <dbReference type="ARBA" id="ARBA00005668"/>
    </source>
</evidence>
<reference evidence="8 9" key="1">
    <citation type="journal article" date="2012" name="PLoS Pathog.">
        <title>Diverse lifestyles and strategies of plant pathogenesis encoded in the genomes of eighteen Dothideomycetes fungi.</title>
        <authorList>
            <person name="Ohm R.A."/>
            <person name="Feau N."/>
            <person name="Henrissat B."/>
            <person name="Schoch C.L."/>
            <person name="Horwitz B.A."/>
            <person name="Barry K.W."/>
            <person name="Condon B.J."/>
            <person name="Copeland A.C."/>
            <person name="Dhillon B."/>
            <person name="Glaser F."/>
            <person name="Hesse C.N."/>
            <person name="Kosti I."/>
            <person name="LaButti K."/>
            <person name="Lindquist E.A."/>
            <person name="Lucas S."/>
            <person name="Salamov A.A."/>
            <person name="Bradshaw R.E."/>
            <person name="Ciuffetti L."/>
            <person name="Hamelin R.C."/>
            <person name="Kema G.H.J."/>
            <person name="Lawrence C."/>
            <person name="Scott J.A."/>
            <person name="Spatafora J.W."/>
            <person name="Turgeon B.G."/>
            <person name="de Wit P.J.G.M."/>
            <person name="Zhong S."/>
            <person name="Goodwin S.B."/>
            <person name="Grigoriev I.V."/>
        </authorList>
    </citation>
    <scope>NUCLEOTIDE SEQUENCE [LARGE SCALE GENOMIC DNA]</scope>
    <source>
        <strain evidence="9">28A</strain>
    </source>
</reference>
<dbReference type="GO" id="GO:0005777">
    <property type="term" value="C:peroxisome"/>
    <property type="evidence" value="ECO:0007669"/>
    <property type="project" value="UniProtKB-SubCell"/>
</dbReference>
<evidence type="ECO:0000256" key="1">
    <source>
        <dbReference type="ARBA" id="ARBA00004275"/>
    </source>
</evidence>
<dbReference type="Pfam" id="PF00561">
    <property type="entry name" value="Abhydrolase_1"/>
    <property type="match status" value="1"/>
</dbReference>
<dbReference type="Proteomes" id="UP000016935">
    <property type="component" value="Unassembled WGS sequence"/>
</dbReference>
<dbReference type="InterPro" id="IPR029058">
    <property type="entry name" value="AB_hydrolase_fold"/>
</dbReference>
<comment type="similarity">
    <text evidence="2">Belongs to the AB hydrolase superfamily. AKT2 hydrolase family.</text>
</comment>
<evidence type="ECO:0000313" key="8">
    <source>
        <dbReference type="EMBL" id="EOA83608.1"/>
    </source>
</evidence>
<dbReference type="GeneID" id="19399293"/>
<evidence type="ECO:0000259" key="7">
    <source>
        <dbReference type="Pfam" id="PF00561"/>
    </source>
</evidence>
<gene>
    <name evidence="8" type="ORF">SETTUDRAFT_164909</name>
</gene>
<evidence type="ECO:0000256" key="3">
    <source>
        <dbReference type="ARBA" id="ARBA00022801"/>
    </source>
</evidence>
<dbReference type="GO" id="GO:0016787">
    <property type="term" value="F:hydrolase activity"/>
    <property type="evidence" value="ECO:0007669"/>
    <property type="project" value="UniProtKB-KW"/>
</dbReference>
<dbReference type="PANTHER" id="PTHR43329">
    <property type="entry name" value="EPOXIDE HYDROLASE"/>
    <property type="match status" value="1"/>
</dbReference>
<dbReference type="STRING" id="671987.R0JR65"/>
<dbReference type="EMBL" id="KB908833">
    <property type="protein sequence ID" value="EOA83608.1"/>
    <property type="molecule type" value="Genomic_DNA"/>
</dbReference>
<comment type="subcellular location">
    <subcellularLocation>
        <location evidence="1">Peroxisome</location>
    </subcellularLocation>
</comment>
<reference evidence="8 9" key="2">
    <citation type="journal article" date="2013" name="PLoS Genet.">
        <title>Comparative genome structure, secondary metabolite, and effector coding capacity across Cochliobolus pathogens.</title>
        <authorList>
            <person name="Condon B.J."/>
            <person name="Leng Y."/>
            <person name="Wu D."/>
            <person name="Bushley K.E."/>
            <person name="Ohm R.A."/>
            <person name="Otillar R."/>
            <person name="Martin J."/>
            <person name="Schackwitz W."/>
            <person name="Grimwood J."/>
            <person name="MohdZainudin N."/>
            <person name="Xue C."/>
            <person name="Wang R."/>
            <person name="Manning V.A."/>
            <person name="Dhillon B."/>
            <person name="Tu Z.J."/>
            <person name="Steffenson B.J."/>
            <person name="Salamov A."/>
            <person name="Sun H."/>
            <person name="Lowry S."/>
            <person name="LaButti K."/>
            <person name="Han J."/>
            <person name="Copeland A."/>
            <person name="Lindquist E."/>
            <person name="Barry K."/>
            <person name="Schmutz J."/>
            <person name="Baker S.E."/>
            <person name="Ciuffetti L.M."/>
            <person name="Grigoriev I.V."/>
            <person name="Zhong S."/>
            <person name="Turgeon B.G."/>
        </authorList>
    </citation>
    <scope>NUCLEOTIDE SEQUENCE [LARGE SCALE GENOMIC DNA]</scope>
    <source>
        <strain evidence="9">28A</strain>
    </source>
</reference>
<dbReference type="Gene3D" id="3.40.50.1820">
    <property type="entry name" value="alpha/beta hydrolase"/>
    <property type="match status" value="1"/>
</dbReference>
<keyword evidence="3" id="KW-0378">Hydrolase</keyword>
<dbReference type="HOGENOM" id="CLU_020336_7_5_1"/>
<name>R0JR65_EXST2</name>
<keyword evidence="5" id="KW-0576">Peroxisome</keyword>
<evidence type="ECO:0000256" key="5">
    <source>
        <dbReference type="ARBA" id="ARBA00023140"/>
    </source>
</evidence>
<dbReference type="eggNOG" id="KOG4178">
    <property type="taxonomic scope" value="Eukaryota"/>
</dbReference>
<keyword evidence="4" id="KW-0843">Virulence</keyword>
<evidence type="ECO:0000256" key="6">
    <source>
        <dbReference type="ARBA" id="ARBA00038334"/>
    </source>
</evidence>
<dbReference type="SUPFAM" id="SSF53474">
    <property type="entry name" value="alpha/beta-Hydrolases"/>
    <property type="match status" value="1"/>
</dbReference>
<evidence type="ECO:0000313" key="9">
    <source>
        <dbReference type="Proteomes" id="UP000016935"/>
    </source>
</evidence>
<dbReference type="OrthoDB" id="408373at2759"/>